<dbReference type="Gene3D" id="1.10.443.10">
    <property type="entry name" value="Intergrase catalytic core"/>
    <property type="match status" value="1"/>
</dbReference>
<dbReference type="GO" id="GO:0006310">
    <property type="term" value="P:DNA recombination"/>
    <property type="evidence" value="ECO:0007669"/>
    <property type="project" value="UniProtKB-KW"/>
</dbReference>
<dbReference type="InterPro" id="IPR004107">
    <property type="entry name" value="Integrase_SAM-like_N"/>
</dbReference>
<dbReference type="InterPro" id="IPR010998">
    <property type="entry name" value="Integrase_recombinase_N"/>
</dbReference>
<evidence type="ECO:0000256" key="2">
    <source>
        <dbReference type="ARBA" id="ARBA00022908"/>
    </source>
</evidence>
<reference evidence="8" key="1">
    <citation type="submission" date="2023-05" db="EMBL/GenBank/DDBJ databases">
        <title>Complete genome sequence of Bacillus subtilis SRCM117797 isolated from Soybean paste.</title>
        <authorList>
            <person name="Abraha H.B."/>
            <person name="Kim K.-P."/>
            <person name="Ryu M.-S."/>
            <person name="Jeong D.-Y."/>
        </authorList>
    </citation>
    <scope>NUCLEOTIDE SEQUENCE</scope>
    <source>
        <strain evidence="8">SRCM117797</strain>
    </source>
</reference>
<dbReference type="InterPro" id="IPR028259">
    <property type="entry name" value="AP2-like_int_N"/>
</dbReference>
<dbReference type="RefSeq" id="WP_283010173.1">
    <property type="nucleotide sequence ID" value="NZ_CP125292.1"/>
</dbReference>
<keyword evidence="3 5" id="KW-0238">DNA-binding</keyword>
<dbReference type="InterPro" id="IPR044068">
    <property type="entry name" value="CB"/>
</dbReference>
<keyword evidence="2" id="KW-0229">DNA integration</keyword>
<dbReference type="GO" id="GO:0015074">
    <property type="term" value="P:DNA integration"/>
    <property type="evidence" value="ECO:0007669"/>
    <property type="project" value="UniProtKB-KW"/>
</dbReference>
<dbReference type="Proteomes" id="UP001229422">
    <property type="component" value="Chromosome"/>
</dbReference>
<protein>
    <submittedName>
        <fullName evidence="8">Tyrosine-type recombinase/integrase</fullName>
    </submittedName>
</protein>
<comment type="similarity">
    <text evidence="1">Belongs to the 'phage' integrase family.</text>
</comment>
<sequence length="346" mass="41045">MMPVYKDPERGTYFFKTRYKDVFGQRKQKLKRGFKKKSEAKLAEAEFLASVKDAFTDNVTFDEVFEHNISYKTYKDKTIRRRRNEYNKHIQPIFGNMKLKDINVQHVIAFKNQLEQHFESLNSARTVYSNFKVLINHAVKFFNLKVDPTLKVEPIKRTKPKIAFIKREEFDLRVEKLNCNLYKEMTILIFYTGLRVGEALALKWKNVHLSENQLYVDSTLDNKRQLGPPKTPASEGFVPYPKFVTEMLQRIKKESEEKIYGFNEELFVFGGLTPYHYSHYNKKYKEVFPELRVHDLRHSYAAHLINKGTDIYLVKELMRHENISETADTYGHLYSERKQMAMSAFD</sequence>
<evidence type="ECO:0000259" key="6">
    <source>
        <dbReference type="PROSITE" id="PS51898"/>
    </source>
</evidence>
<keyword evidence="4" id="KW-0233">DNA recombination</keyword>
<evidence type="ECO:0000259" key="7">
    <source>
        <dbReference type="PROSITE" id="PS51900"/>
    </source>
</evidence>
<dbReference type="Pfam" id="PF14657">
    <property type="entry name" value="Arm-DNA-bind_4"/>
    <property type="match status" value="1"/>
</dbReference>
<gene>
    <name evidence="8" type="ORF">QL281_07770</name>
</gene>
<dbReference type="InterPro" id="IPR050090">
    <property type="entry name" value="Tyrosine_recombinase_XerCD"/>
</dbReference>
<evidence type="ECO:0000256" key="1">
    <source>
        <dbReference type="ARBA" id="ARBA00008857"/>
    </source>
</evidence>
<feature type="domain" description="Core-binding (CB)" evidence="7">
    <location>
        <begin position="59"/>
        <end position="139"/>
    </location>
</feature>
<name>A0AAQ3IG87_BACIU</name>
<organism evidence="8 9">
    <name type="scientific">Bacillus subtilis</name>
    <dbReference type="NCBI Taxonomy" id="1423"/>
    <lineage>
        <taxon>Bacteria</taxon>
        <taxon>Bacillati</taxon>
        <taxon>Bacillota</taxon>
        <taxon>Bacilli</taxon>
        <taxon>Bacillales</taxon>
        <taxon>Bacillaceae</taxon>
        <taxon>Bacillus</taxon>
    </lineage>
</organism>
<dbReference type="EMBL" id="CP125292">
    <property type="protein sequence ID" value="WHM22919.1"/>
    <property type="molecule type" value="Genomic_DNA"/>
</dbReference>
<evidence type="ECO:0000313" key="9">
    <source>
        <dbReference type="Proteomes" id="UP001229422"/>
    </source>
</evidence>
<accession>A0AAQ3IG87</accession>
<dbReference type="Pfam" id="PF00589">
    <property type="entry name" value="Phage_integrase"/>
    <property type="match status" value="1"/>
</dbReference>
<dbReference type="InterPro" id="IPR011010">
    <property type="entry name" value="DNA_brk_join_enz"/>
</dbReference>
<dbReference type="GO" id="GO:0003677">
    <property type="term" value="F:DNA binding"/>
    <property type="evidence" value="ECO:0007669"/>
    <property type="project" value="UniProtKB-UniRule"/>
</dbReference>
<dbReference type="PROSITE" id="PS51898">
    <property type="entry name" value="TYR_RECOMBINASE"/>
    <property type="match status" value="1"/>
</dbReference>
<dbReference type="InterPro" id="IPR013762">
    <property type="entry name" value="Integrase-like_cat_sf"/>
</dbReference>
<dbReference type="AlphaFoldDB" id="A0AAQ3IG87"/>
<evidence type="ECO:0000256" key="4">
    <source>
        <dbReference type="ARBA" id="ARBA00023172"/>
    </source>
</evidence>
<evidence type="ECO:0000313" key="8">
    <source>
        <dbReference type="EMBL" id="WHM22919.1"/>
    </source>
</evidence>
<dbReference type="PANTHER" id="PTHR30349:SF64">
    <property type="entry name" value="PROPHAGE INTEGRASE INTD-RELATED"/>
    <property type="match status" value="1"/>
</dbReference>
<dbReference type="SUPFAM" id="SSF56349">
    <property type="entry name" value="DNA breaking-rejoining enzymes"/>
    <property type="match status" value="1"/>
</dbReference>
<evidence type="ECO:0000256" key="3">
    <source>
        <dbReference type="ARBA" id="ARBA00023125"/>
    </source>
</evidence>
<dbReference type="PROSITE" id="PS51900">
    <property type="entry name" value="CB"/>
    <property type="match status" value="1"/>
</dbReference>
<dbReference type="PANTHER" id="PTHR30349">
    <property type="entry name" value="PHAGE INTEGRASE-RELATED"/>
    <property type="match status" value="1"/>
</dbReference>
<dbReference type="Gene3D" id="1.10.150.130">
    <property type="match status" value="1"/>
</dbReference>
<dbReference type="InterPro" id="IPR002104">
    <property type="entry name" value="Integrase_catalytic"/>
</dbReference>
<dbReference type="CDD" id="cd01189">
    <property type="entry name" value="INT_ICEBs1_C_like"/>
    <property type="match status" value="1"/>
</dbReference>
<dbReference type="Pfam" id="PF14659">
    <property type="entry name" value="Phage_int_SAM_3"/>
    <property type="match status" value="1"/>
</dbReference>
<feature type="domain" description="Tyr recombinase" evidence="6">
    <location>
        <begin position="160"/>
        <end position="343"/>
    </location>
</feature>
<proteinExistence type="inferred from homology"/>
<evidence type="ECO:0000256" key="5">
    <source>
        <dbReference type="PROSITE-ProRule" id="PRU01248"/>
    </source>
</evidence>